<evidence type="ECO:0000313" key="2">
    <source>
        <dbReference type="Proteomes" id="UP000070299"/>
    </source>
</evidence>
<dbReference type="Proteomes" id="UP000070299">
    <property type="component" value="Unassembled WGS sequence"/>
</dbReference>
<dbReference type="InterPro" id="IPR021431">
    <property type="entry name" value="DUF3080"/>
</dbReference>
<name>A0A136A159_9ALTE</name>
<reference evidence="2" key="1">
    <citation type="submission" date="2016-02" db="EMBL/GenBank/DDBJ databases">
        <authorList>
            <person name="Schultz-Johansen M."/>
            <person name="Glaring M.A."/>
            <person name="Bech P.K."/>
            <person name="Stougaard P."/>
        </authorList>
    </citation>
    <scope>NUCLEOTIDE SEQUENCE [LARGE SCALE GENOMIC DNA]</scope>
    <source>
        <strain evidence="2">S66</strain>
    </source>
</reference>
<keyword evidence="2" id="KW-1185">Reference proteome</keyword>
<evidence type="ECO:0008006" key="3">
    <source>
        <dbReference type="Google" id="ProtNLM"/>
    </source>
</evidence>
<sequence>MIQYLVAVLNIVWLAACQPLSSLNNDLQDYQQRMARVLKHDSPPFISSYLPAYPSLNELSNIAMQTSIKLTEFYQLQHCHFASLIAERNTSLGKLQLPSIRYHYEKQLIQGLQECIKQTNEPELKAQLQVWLQIKQQNLPLIWADMLQKSTEIRQALSTNQGLIAGGPQDGLHETLAAFNFLIASQQQDIIDHKELEQHLHKLEQFALPARLWRSQNLLTENLNQTTVWLKQHGAADFCGVKPTNNSKKEIEYLSNVFQLFFIEKIQGIASQVNHYHYKLSPIFELLLKHPNLTPAFKRYLSQQHQQGFANYQLAMQQHIELWQLIFKNCHLAPGLSAHINTNK</sequence>
<comment type="caution">
    <text evidence="1">The sequence shown here is derived from an EMBL/GenBank/DDBJ whole genome shotgun (WGS) entry which is preliminary data.</text>
</comment>
<protein>
    <recommendedName>
        <fullName evidence="3">DUF3080 domain-containing protein</fullName>
    </recommendedName>
</protein>
<accession>A0A136A159</accession>
<dbReference type="STRING" id="1799789.AX660_11915"/>
<gene>
    <name evidence="1" type="ORF">AX660_11915</name>
</gene>
<proteinExistence type="predicted"/>
<organism evidence="1 2">
    <name type="scientific">Paraglaciecola hydrolytica</name>
    <dbReference type="NCBI Taxonomy" id="1799789"/>
    <lineage>
        <taxon>Bacteria</taxon>
        <taxon>Pseudomonadati</taxon>
        <taxon>Pseudomonadota</taxon>
        <taxon>Gammaproteobacteria</taxon>
        <taxon>Alteromonadales</taxon>
        <taxon>Alteromonadaceae</taxon>
        <taxon>Paraglaciecola</taxon>
    </lineage>
</organism>
<dbReference type="Pfam" id="PF11279">
    <property type="entry name" value="DUF3080"/>
    <property type="match status" value="1"/>
</dbReference>
<dbReference type="EMBL" id="LSNE01000005">
    <property type="protein sequence ID" value="KXI28890.1"/>
    <property type="molecule type" value="Genomic_DNA"/>
</dbReference>
<dbReference type="AlphaFoldDB" id="A0A136A159"/>
<evidence type="ECO:0000313" key="1">
    <source>
        <dbReference type="EMBL" id="KXI28890.1"/>
    </source>
</evidence>